<name>A0A0C6FPV8_9HYPH</name>
<dbReference type="InterPro" id="IPR018490">
    <property type="entry name" value="cNMP-bd_dom_sf"/>
</dbReference>
<feature type="domain" description="Cyclic nucleotide-binding" evidence="4">
    <location>
        <begin position="30"/>
        <end position="123"/>
    </location>
</feature>
<dbReference type="Proteomes" id="UP000061432">
    <property type="component" value="Plasmid pMaq22A_3p"/>
</dbReference>
<keyword evidence="3" id="KW-0804">Transcription</keyword>
<keyword evidence="5" id="KW-0808">Transferase</keyword>
<dbReference type="SMART" id="SM00419">
    <property type="entry name" value="HTH_CRP"/>
    <property type="match status" value="1"/>
</dbReference>
<evidence type="ECO:0000313" key="6">
    <source>
        <dbReference type="Proteomes" id="UP000061432"/>
    </source>
</evidence>
<dbReference type="GO" id="GO:0003677">
    <property type="term" value="F:DNA binding"/>
    <property type="evidence" value="ECO:0007669"/>
    <property type="project" value="UniProtKB-KW"/>
</dbReference>
<sequence length="247" mass="27619">MMTKFAQKYNISGRTNIILQALISVNKDWADLIERVHLKSGQLIIHAGVRPSLIYFPVDGLVSILVSPVSDWKKQAIQSAMCGDEDIVGFPALLSEVPSNYQAVVELDAPAFQCSTQAARRLLDECPKSRAIIGRYADLALTEAWEVMGGSVALATEDRLISFLTRAWYVSNEKTLPFSQPFIAKRMGARRPSITEMLARLETRGLIRRDVARVDVINPEALLEHLEHIWPAMLVRRKAFKSAMAEV</sequence>
<dbReference type="InterPro" id="IPR036390">
    <property type="entry name" value="WH_DNA-bd_sf"/>
</dbReference>
<dbReference type="OrthoDB" id="9028214at2"/>
<dbReference type="InterPro" id="IPR014710">
    <property type="entry name" value="RmlC-like_jellyroll"/>
</dbReference>
<keyword evidence="1" id="KW-0805">Transcription regulation</keyword>
<accession>A0A0C6FPV8</accession>
<dbReference type="PATRIC" id="fig|270351.10.peg.7503"/>
<dbReference type="Pfam" id="PF13545">
    <property type="entry name" value="HTH_Crp_2"/>
    <property type="match status" value="1"/>
</dbReference>
<organism evidence="5 6">
    <name type="scientific">Methylobacterium aquaticum</name>
    <dbReference type="NCBI Taxonomy" id="270351"/>
    <lineage>
        <taxon>Bacteria</taxon>
        <taxon>Pseudomonadati</taxon>
        <taxon>Pseudomonadota</taxon>
        <taxon>Alphaproteobacteria</taxon>
        <taxon>Hyphomicrobiales</taxon>
        <taxon>Methylobacteriaceae</taxon>
        <taxon>Methylobacterium</taxon>
    </lineage>
</organism>
<dbReference type="EMBL" id="AP014707">
    <property type="protein sequence ID" value="BAQ50318.1"/>
    <property type="molecule type" value="Genomic_DNA"/>
</dbReference>
<dbReference type="PROSITE" id="PS50042">
    <property type="entry name" value="CNMP_BINDING_3"/>
    <property type="match status" value="1"/>
</dbReference>
<proteinExistence type="predicted"/>
<reference evidence="5 6" key="1">
    <citation type="journal article" date="2015" name="Genome Announc.">
        <title>Complete Genome Sequence of Methylobacterium aquaticum Strain 22A, Isolated from Racomitrium japonicum Moss.</title>
        <authorList>
            <person name="Tani A."/>
            <person name="Ogura Y."/>
            <person name="Hayashi T."/>
            <person name="Kimbara K."/>
        </authorList>
    </citation>
    <scope>NUCLEOTIDE SEQUENCE [LARGE SCALE GENOMIC DNA]</scope>
    <source>
        <strain evidence="5 6">MA-22A</strain>
        <plasmid evidence="6">Plasmid pMaq22A_3p DNA</plasmid>
    </source>
</reference>
<dbReference type="CDD" id="cd00038">
    <property type="entry name" value="CAP_ED"/>
    <property type="match status" value="1"/>
</dbReference>
<dbReference type="InterPro" id="IPR012318">
    <property type="entry name" value="HTH_CRP"/>
</dbReference>
<protein>
    <submittedName>
        <fullName evidence="5">cAMP-binding proteins-catabolite gene activator and regulatory subunit of cAMP-dependent protein kinases</fullName>
    </submittedName>
</protein>
<dbReference type="Gene3D" id="2.60.120.10">
    <property type="entry name" value="Jelly Rolls"/>
    <property type="match status" value="1"/>
</dbReference>
<keyword evidence="2" id="KW-0238">DNA-binding</keyword>
<dbReference type="SUPFAM" id="SSF51206">
    <property type="entry name" value="cAMP-binding domain-like"/>
    <property type="match status" value="1"/>
</dbReference>
<dbReference type="InterPro" id="IPR036388">
    <property type="entry name" value="WH-like_DNA-bd_sf"/>
</dbReference>
<keyword evidence="5" id="KW-0418">Kinase</keyword>
<evidence type="ECO:0000256" key="2">
    <source>
        <dbReference type="ARBA" id="ARBA00023125"/>
    </source>
</evidence>
<reference evidence="6" key="2">
    <citation type="submission" date="2015-01" db="EMBL/GenBank/DDBJ databases">
        <title>Complete genome sequence of Methylobacterium aquaticum strain 22A.</title>
        <authorList>
            <person name="Tani A."/>
            <person name="Ogura Y."/>
            <person name="Hayashi T."/>
        </authorList>
    </citation>
    <scope>NUCLEOTIDE SEQUENCE [LARGE SCALE GENOMIC DNA]</scope>
    <source>
        <strain evidence="6">MA-22A</strain>
        <plasmid evidence="6">Plasmid pMaq22A_3p DNA</plasmid>
    </source>
</reference>
<dbReference type="GO" id="GO:0006355">
    <property type="term" value="P:regulation of DNA-templated transcription"/>
    <property type="evidence" value="ECO:0007669"/>
    <property type="project" value="InterPro"/>
</dbReference>
<gene>
    <name evidence="5" type="primary">crp</name>
    <name evidence="5" type="ORF">Maq22A_3p50335</name>
</gene>
<dbReference type="Gene3D" id="1.10.10.10">
    <property type="entry name" value="Winged helix-like DNA-binding domain superfamily/Winged helix DNA-binding domain"/>
    <property type="match status" value="1"/>
</dbReference>
<evidence type="ECO:0000256" key="1">
    <source>
        <dbReference type="ARBA" id="ARBA00023015"/>
    </source>
</evidence>
<geneLocation type="plasmid" evidence="6">
    <name>pMaq22A_3p DNA</name>
</geneLocation>
<dbReference type="InterPro" id="IPR000595">
    <property type="entry name" value="cNMP-bd_dom"/>
</dbReference>
<dbReference type="KEGG" id="maqu:Maq22A_3p50335"/>
<dbReference type="RefSeq" id="WP_145984802.1">
    <property type="nucleotide sequence ID" value="NZ_AP014707.1"/>
</dbReference>
<evidence type="ECO:0000256" key="3">
    <source>
        <dbReference type="ARBA" id="ARBA00023163"/>
    </source>
</evidence>
<dbReference type="AlphaFoldDB" id="A0A0C6FPV8"/>
<evidence type="ECO:0000259" key="4">
    <source>
        <dbReference type="PROSITE" id="PS50042"/>
    </source>
</evidence>
<dbReference type="GO" id="GO:0016301">
    <property type="term" value="F:kinase activity"/>
    <property type="evidence" value="ECO:0007669"/>
    <property type="project" value="UniProtKB-KW"/>
</dbReference>
<dbReference type="SUPFAM" id="SSF46785">
    <property type="entry name" value="Winged helix' DNA-binding domain"/>
    <property type="match status" value="1"/>
</dbReference>
<evidence type="ECO:0000313" key="5">
    <source>
        <dbReference type="EMBL" id="BAQ50318.1"/>
    </source>
</evidence>
<keyword evidence="5" id="KW-0614">Plasmid</keyword>
<dbReference type="Pfam" id="PF00027">
    <property type="entry name" value="cNMP_binding"/>
    <property type="match status" value="1"/>
</dbReference>